<proteinExistence type="predicted"/>
<gene>
    <name evidence="1" type="ORF">HNQ40_002436</name>
</gene>
<evidence type="ECO:0000313" key="1">
    <source>
        <dbReference type="EMBL" id="MBB6430630.1"/>
    </source>
</evidence>
<name>A0A7X0HA44_9BACT</name>
<dbReference type="EMBL" id="JACHGY010000001">
    <property type="protein sequence ID" value="MBB6430630.1"/>
    <property type="molecule type" value="Genomic_DNA"/>
</dbReference>
<keyword evidence="2" id="KW-1185">Reference proteome</keyword>
<sequence length="276" mass="30770">MNPITTEQHDTLERLRHMALNGRLAEAELELHDWCRKDAPVEARVLLAALLARRDDFAAAREILGDPQRSQPHTMNAEQAKLAVSVLIGCGLQDDARRLAAWLYHLHGDQDEISQWIAVMDVPGLTALPAVPDATVERLASELTAQPEAVPSLVYAMQHAPRTRPISLLRAAIARMTREFEGHELMSTLTKALAELAYLIGDEDDARRWAHKTLRMDPYNASMALLLGKLPDDEAVGPTAQQTLKRVALKFPGYPDVQAAYQKRVELDRNADRRVA</sequence>
<protein>
    <submittedName>
        <fullName evidence="1">Tetratricopeptide (TPR) repeat protein</fullName>
    </submittedName>
</protein>
<organism evidence="1 2">
    <name type="scientific">Algisphaera agarilytica</name>
    <dbReference type="NCBI Taxonomy" id="1385975"/>
    <lineage>
        <taxon>Bacteria</taxon>
        <taxon>Pseudomonadati</taxon>
        <taxon>Planctomycetota</taxon>
        <taxon>Phycisphaerae</taxon>
        <taxon>Phycisphaerales</taxon>
        <taxon>Phycisphaeraceae</taxon>
        <taxon>Algisphaera</taxon>
    </lineage>
</organism>
<dbReference type="Proteomes" id="UP000541810">
    <property type="component" value="Unassembled WGS sequence"/>
</dbReference>
<dbReference type="AlphaFoldDB" id="A0A7X0HA44"/>
<dbReference type="RefSeq" id="WP_184678132.1">
    <property type="nucleotide sequence ID" value="NZ_JACHGY010000001.1"/>
</dbReference>
<evidence type="ECO:0000313" key="2">
    <source>
        <dbReference type="Proteomes" id="UP000541810"/>
    </source>
</evidence>
<reference evidence="1 2" key="1">
    <citation type="submission" date="2020-08" db="EMBL/GenBank/DDBJ databases">
        <title>Genomic Encyclopedia of Type Strains, Phase IV (KMG-IV): sequencing the most valuable type-strain genomes for metagenomic binning, comparative biology and taxonomic classification.</title>
        <authorList>
            <person name="Goeker M."/>
        </authorList>
    </citation>
    <scope>NUCLEOTIDE SEQUENCE [LARGE SCALE GENOMIC DNA]</scope>
    <source>
        <strain evidence="1 2">DSM 103725</strain>
    </source>
</reference>
<accession>A0A7X0HA44</accession>
<comment type="caution">
    <text evidence="1">The sequence shown here is derived from an EMBL/GenBank/DDBJ whole genome shotgun (WGS) entry which is preliminary data.</text>
</comment>